<dbReference type="EMBL" id="FXTB01000009">
    <property type="protein sequence ID" value="SMO82755.1"/>
    <property type="molecule type" value="Genomic_DNA"/>
</dbReference>
<dbReference type="InterPro" id="IPR019576">
    <property type="entry name" value="Pyridoxamine_oxidase_dimer_C"/>
</dbReference>
<dbReference type="GO" id="GO:0008615">
    <property type="term" value="P:pyridoxine biosynthetic process"/>
    <property type="evidence" value="ECO:0007669"/>
    <property type="project" value="UniProtKB-UniRule"/>
</dbReference>
<feature type="binding site" evidence="5 6">
    <location>
        <begin position="62"/>
        <end position="67"/>
    </location>
    <ligand>
        <name>FMN</name>
        <dbReference type="ChEBI" id="CHEBI:58210"/>
    </ligand>
</feature>
<dbReference type="OrthoDB" id="9780392at2"/>
<comment type="function">
    <text evidence="5">Catalyzes the oxidation of either pyridoxine 5'-phosphate (PNP) or pyridoxamine 5'-phosphate (PMP) into pyridoxal 5'-phosphate (PLP).</text>
</comment>
<dbReference type="InterPro" id="IPR012349">
    <property type="entry name" value="Split_barrel_FMN-bd"/>
</dbReference>
<evidence type="ECO:0000313" key="9">
    <source>
        <dbReference type="EMBL" id="SMO82755.1"/>
    </source>
</evidence>
<comment type="caution">
    <text evidence="5">Lacks conserved residue(s) required for the propagation of feature annotation.</text>
</comment>
<dbReference type="SUPFAM" id="SSF50475">
    <property type="entry name" value="FMN-binding split barrel"/>
    <property type="match status" value="1"/>
</dbReference>
<dbReference type="RefSeq" id="WP_142534214.1">
    <property type="nucleotide sequence ID" value="NZ_FXTB01000009.1"/>
</dbReference>
<dbReference type="AlphaFoldDB" id="A0A521EFS4"/>
<dbReference type="GO" id="GO:0010181">
    <property type="term" value="F:FMN binding"/>
    <property type="evidence" value="ECO:0007669"/>
    <property type="project" value="UniProtKB-UniRule"/>
</dbReference>
<comment type="cofactor">
    <cofactor evidence="5 6">
        <name>FMN</name>
        <dbReference type="ChEBI" id="CHEBI:58210"/>
    </cofactor>
    <text evidence="5 6">Binds 1 FMN per subunit.</text>
</comment>
<feature type="binding site" evidence="5">
    <location>
        <position position="67"/>
    </location>
    <ligand>
        <name>substrate</name>
    </ligand>
</feature>
<feature type="binding site" evidence="5">
    <location>
        <begin position="189"/>
        <end position="191"/>
    </location>
    <ligand>
        <name>substrate</name>
    </ligand>
</feature>
<accession>A0A521EFS4</accession>
<keyword evidence="4 5" id="KW-0560">Oxidoreductase</keyword>
<evidence type="ECO:0000256" key="1">
    <source>
        <dbReference type="ARBA" id="ARBA00007301"/>
    </source>
</evidence>
<reference evidence="9 10" key="1">
    <citation type="submission" date="2017-05" db="EMBL/GenBank/DDBJ databases">
        <authorList>
            <person name="Varghese N."/>
            <person name="Submissions S."/>
        </authorList>
    </citation>
    <scope>NUCLEOTIDE SEQUENCE [LARGE SCALE GENOMIC DNA]</scope>
    <source>
        <strain evidence="9 10">DSM 27040</strain>
    </source>
</reference>
<evidence type="ECO:0000313" key="10">
    <source>
        <dbReference type="Proteomes" id="UP000319040"/>
    </source>
</evidence>
<evidence type="ECO:0000259" key="8">
    <source>
        <dbReference type="Pfam" id="PF10590"/>
    </source>
</evidence>
<evidence type="ECO:0000256" key="2">
    <source>
        <dbReference type="ARBA" id="ARBA00022630"/>
    </source>
</evidence>
<dbReference type="Pfam" id="PF10590">
    <property type="entry name" value="PNP_phzG_C"/>
    <property type="match status" value="1"/>
</dbReference>
<comment type="similarity">
    <text evidence="1 5">Belongs to the pyridoxamine 5'-phosphate oxidase family.</text>
</comment>
<dbReference type="InterPro" id="IPR011576">
    <property type="entry name" value="Pyridox_Oxase_N"/>
</dbReference>
<dbReference type="InterPro" id="IPR019740">
    <property type="entry name" value="Pyridox_Oxase_CS"/>
</dbReference>
<feature type="binding site" evidence="5 6">
    <location>
        <position position="183"/>
    </location>
    <ligand>
        <name>FMN</name>
        <dbReference type="ChEBI" id="CHEBI:58210"/>
    </ligand>
</feature>
<name>A0A521EFS4_SACCC</name>
<comment type="catalytic activity">
    <reaction evidence="5">
        <text>pyridoxine 5'-phosphate + O2 = pyridoxal 5'-phosphate + H2O2</text>
        <dbReference type="Rhea" id="RHEA:15149"/>
        <dbReference type="ChEBI" id="CHEBI:15379"/>
        <dbReference type="ChEBI" id="CHEBI:16240"/>
        <dbReference type="ChEBI" id="CHEBI:58589"/>
        <dbReference type="ChEBI" id="CHEBI:597326"/>
        <dbReference type="EC" id="1.4.3.5"/>
    </reaction>
</comment>
<keyword evidence="5" id="KW-0664">Pyridoxine biosynthesis</keyword>
<dbReference type="InterPro" id="IPR000659">
    <property type="entry name" value="Pyridox_Oxase"/>
</dbReference>
<dbReference type="Pfam" id="PF01243">
    <property type="entry name" value="PNPOx_N"/>
    <property type="match status" value="1"/>
</dbReference>
<comment type="pathway">
    <text evidence="5">Cofactor metabolism; pyridoxal 5'-phosphate salvage; pyridoxal 5'-phosphate from pyridoxine 5'-phosphate: step 1/1.</text>
</comment>
<feature type="binding site" evidence="5">
    <location>
        <position position="133"/>
    </location>
    <ligand>
        <name>substrate</name>
    </ligand>
</feature>
<dbReference type="HAMAP" id="MF_01629">
    <property type="entry name" value="PdxH"/>
    <property type="match status" value="1"/>
</dbReference>
<feature type="binding site" evidence="5">
    <location>
        <position position="125"/>
    </location>
    <ligand>
        <name>substrate</name>
    </ligand>
</feature>
<dbReference type="NCBIfam" id="TIGR00558">
    <property type="entry name" value="pdxH"/>
    <property type="match status" value="1"/>
</dbReference>
<dbReference type="UniPathway" id="UPA01068">
    <property type="reaction ID" value="UER00304"/>
</dbReference>
<organism evidence="9 10">
    <name type="scientific">Saccharicrinis carchari</name>
    <dbReference type="NCBI Taxonomy" id="1168039"/>
    <lineage>
        <taxon>Bacteria</taxon>
        <taxon>Pseudomonadati</taxon>
        <taxon>Bacteroidota</taxon>
        <taxon>Bacteroidia</taxon>
        <taxon>Marinilabiliales</taxon>
        <taxon>Marinilabiliaceae</taxon>
        <taxon>Saccharicrinis</taxon>
    </lineage>
</organism>
<dbReference type="EC" id="1.4.3.5" evidence="5"/>
<keyword evidence="2 5" id="KW-0285">Flavoprotein</keyword>
<comment type="pathway">
    <text evidence="5">Cofactor metabolism; pyridoxal 5'-phosphate salvage; pyridoxal 5'-phosphate from pyridoxamine 5'-phosphate: step 1/1.</text>
</comment>
<feature type="binding site" evidence="5 6">
    <location>
        <position position="85"/>
    </location>
    <ligand>
        <name>FMN</name>
        <dbReference type="ChEBI" id="CHEBI:58210"/>
    </ligand>
</feature>
<sequence length="210" mass="24298">MNKDLSNIRKDFTQKELSEDTVVENPVHQFRLWLNEAIESEQPEPTAMTLCTVSPDAIPSARIVLLKKLDDNTGFWFYTNYDSHKGKDLAHNHHATLNFFWPLLERQVRITGTVSKVSISDSNAYFDSRPLDSRIGAIASPQSQVIESRDELKELLEEAKKGLIQRPKHWGGYALLPNEIEFWQGRASRLHDRIRYRLSGKDWVRERLAP</sequence>
<dbReference type="NCBIfam" id="NF004231">
    <property type="entry name" value="PRK05679.1"/>
    <property type="match status" value="1"/>
</dbReference>
<evidence type="ECO:0000256" key="6">
    <source>
        <dbReference type="PIRSR" id="PIRSR000190-2"/>
    </source>
</evidence>
<keyword evidence="3 5" id="KW-0288">FMN</keyword>
<dbReference type="PANTHER" id="PTHR10851:SF0">
    <property type="entry name" value="PYRIDOXINE-5'-PHOSPHATE OXIDASE"/>
    <property type="match status" value="1"/>
</dbReference>
<dbReference type="Gene3D" id="2.30.110.10">
    <property type="entry name" value="Electron Transport, Fmn-binding Protein, Chain A"/>
    <property type="match status" value="1"/>
</dbReference>
<feature type="binding site" evidence="5">
    <location>
        <position position="129"/>
    </location>
    <ligand>
        <name>substrate</name>
    </ligand>
</feature>
<feature type="binding site" evidence="5 6">
    <location>
        <begin position="142"/>
        <end position="143"/>
    </location>
    <ligand>
        <name>FMN</name>
        <dbReference type="ChEBI" id="CHEBI:58210"/>
    </ligand>
</feature>
<evidence type="ECO:0000256" key="5">
    <source>
        <dbReference type="HAMAP-Rule" id="MF_01629"/>
    </source>
</evidence>
<feature type="domain" description="Pyridoxine 5'-phosphate oxidase dimerisation C-terminal" evidence="8">
    <location>
        <begin position="170"/>
        <end position="210"/>
    </location>
</feature>
<comment type="subunit">
    <text evidence="5">Homodimer.</text>
</comment>
<feature type="domain" description="Pyridoxamine 5'-phosphate oxidase N-terminal" evidence="7">
    <location>
        <begin position="35"/>
        <end position="153"/>
    </location>
</feature>
<evidence type="ECO:0000259" key="7">
    <source>
        <dbReference type="Pfam" id="PF01243"/>
    </source>
</evidence>
<protein>
    <recommendedName>
        <fullName evidence="5">Pyridoxine/pyridoxamine 5'-phosphate oxidase</fullName>
        <ecNumber evidence="5">1.4.3.5</ecNumber>
    </recommendedName>
    <alternativeName>
        <fullName evidence="5">PNP/PMP oxidase</fullName>
        <shortName evidence="5">PNPOx</shortName>
    </alternativeName>
    <alternativeName>
        <fullName evidence="5">Pyridoxal 5'-phosphate synthase</fullName>
    </alternativeName>
</protein>
<proteinExistence type="inferred from homology"/>
<dbReference type="Proteomes" id="UP000319040">
    <property type="component" value="Unassembled WGS sequence"/>
</dbReference>
<comment type="catalytic activity">
    <reaction evidence="5">
        <text>pyridoxamine 5'-phosphate + O2 + H2O = pyridoxal 5'-phosphate + H2O2 + NH4(+)</text>
        <dbReference type="Rhea" id="RHEA:15817"/>
        <dbReference type="ChEBI" id="CHEBI:15377"/>
        <dbReference type="ChEBI" id="CHEBI:15379"/>
        <dbReference type="ChEBI" id="CHEBI:16240"/>
        <dbReference type="ChEBI" id="CHEBI:28938"/>
        <dbReference type="ChEBI" id="CHEBI:58451"/>
        <dbReference type="ChEBI" id="CHEBI:597326"/>
        <dbReference type="EC" id="1.4.3.5"/>
    </reaction>
</comment>
<evidence type="ECO:0000256" key="4">
    <source>
        <dbReference type="ARBA" id="ARBA00023002"/>
    </source>
</evidence>
<dbReference type="PIRSF" id="PIRSF000190">
    <property type="entry name" value="Pyd_amn-ph_oxd"/>
    <property type="match status" value="1"/>
</dbReference>
<feature type="binding site" evidence="5 6">
    <location>
        <position position="193"/>
    </location>
    <ligand>
        <name>FMN</name>
        <dbReference type="ChEBI" id="CHEBI:58210"/>
    </ligand>
</feature>
<gene>
    <name evidence="5" type="primary">pdxH</name>
    <name evidence="9" type="ORF">SAMN06265379_1097</name>
</gene>
<dbReference type="PROSITE" id="PS01064">
    <property type="entry name" value="PYRIDOX_OXIDASE"/>
    <property type="match status" value="1"/>
</dbReference>
<evidence type="ECO:0000256" key="3">
    <source>
        <dbReference type="ARBA" id="ARBA00022643"/>
    </source>
</evidence>
<dbReference type="GO" id="GO:0004733">
    <property type="term" value="F:pyridoxamine phosphate oxidase activity"/>
    <property type="evidence" value="ECO:0007669"/>
    <property type="project" value="UniProtKB-UniRule"/>
</dbReference>
<dbReference type="PANTHER" id="PTHR10851">
    <property type="entry name" value="PYRIDOXINE-5-PHOSPHATE OXIDASE"/>
    <property type="match status" value="1"/>
</dbReference>
<keyword evidence="10" id="KW-1185">Reference proteome</keyword>
<feature type="binding site" evidence="5 6">
    <location>
        <position position="107"/>
    </location>
    <ligand>
        <name>FMN</name>
        <dbReference type="ChEBI" id="CHEBI:58210"/>
    </ligand>
</feature>
<feature type="binding site" evidence="5 6">
    <location>
        <begin position="78"/>
        <end position="79"/>
    </location>
    <ligand>
        <name>FMN</name>
        <dbReference type="ChEBI" id="CHEBI:58210"/>
    </ligand>
</feature>